<keyword evidence="4" id="KW-1185">Reference proteome</keyword>
<dbReference type="GO" id="GO:0016491">
    <property type="term" value="F:oxidoreductase activity"/>
    <property type="evidence" value="ECO:0007669"/>
    <property type="project" value="UniProtKB-KW"/>
</dbReference>
<evidence type="ECO:0000313" key="3">
    <source>
        <dbReference type="EMBL" id="CAF9919914.1"/>
    </source>
</evidence>
<evidence type="ECO:0000256" key="1">
    <source>
        <dbReference type="ARBA" id="ARBA00023002"/>
    </source>
</evidence>
<protein>
    <recommendedName>
        <fullName evidence="2">TauD/TfdA-like domain-containing protein</fullName>
    </recommendedName>
</protein>
<dbReference type="SUPFAM" id="SSF51197">
    <property type="entry name" value="Clavaminate synthase-like"/>
    <property type="match status" value="1"/>
</dbReference>
<dbReference type="AlphaFoldDB" id="A0A8H3IN93"/>
<reference evidence="3" key="1">
    <citation type="submission" date="2021-03" db="EMBL/GenBank/DDBJ databases">
        <authorList>
            <person name="Tagirdzhanova G."/>
        </authorList>
    </citation>
    <scope>NUCLEOTIDE SEQUENCE</scope>
</reference>
<dbReference type="EMBL" id="CAJPDT010000024">
    <property type="protein sequence ID" value="CAF9919914.1"/>
    <property type="molecule type" value="Genomic_DNA"/>
</dbReference>
<dbReference type="Gene3D" id="3.60.130.10">
    <property type="entry name" value="Clavaminate synthase-like"/>
    <property type="match status" value="1"/>
</dbReference>
<feature type="domain" description="TauD/TfdA-like" evidence="2">
    <location>
        <begin position="124"/>
        <end position="356"/>
    </location>
</feature>
<comment type="caution">
    <text evidence="3">The sequence shown here is derived from an EMBL/GenBank/DDBJ whole genome shotgun (WGS) entry which is preliminary data.</text>
</comment>
<dbReference type="Pfam" id="PF02668">
    <property type="entry name" value="TauD"/>
    <property type="match status" value="1"/>
</dbReference>
<dbReference type="OrthoDB" id="2960375at2759"/>
<organism evidence="3 4">
    <name type="scientific">Imshaugia aleurites</name>
    <dbReference type="NCBI Taxonomy" id="172621"/>
    <lineage>
        <taxon>Eukaryota</taxon>
        <taxon>Fungi</taxon>
        <taxon>Dikarya</taxon>
        <taxon>Ascomycota</taxon>
        <taxon>Pezizomycotina</taxon>
        <taxon>Lecanoromycetes</taxon>
        <taxon>OSLEUM clade</taxon>
        <taxon>Lecanoromycetidae</taxon>
        <taxon>Lecanorales</taxon>
        <taxon>Lecanorineae</taxon>
        <taxon>Parmeliaceae</taxon>
        <taxon>Imshaugia</taxon>
    </lineage>
</organism>
<evidence type="ECO:0000259" key="2">
    <source>
        <dbReference type="Pfam" id="PF02668"/>
    </source>
</evidence>
<dbReference type="InterPro" id="IPR003819">
    <property type="entry name" value="TauD/TfdA-like"/>
</dbReference>
<dbReference type="Proteomes" id="UP000664534">
    <property type="component" value="Unassembled WGS sequence"/>
</dbReference>
<accession>A0A8H3IN93</accession>
<dbReference type="InterPro" id="IPR042098">
    <property type="entry name" value="TauD-like_sf"/>
</dbReference>
<keyword evidence="1" id="KW-0560">Oxidoreductase</keyword>
<evidence type="ECO:0000313" key="4">
    <source>
        <dbReference type="Proteomes" id="UP000664534"/>
    </source>
</evidence>
<sequence length="362" mass="40084">MTTRGILSLKRATLSASRPTRGASNAIHTERLLGPTKASVVSKRNIHPAQRQARSFTMAADTTTVTDSNPFEQLSYLRKVATASPFISVKAAPPEASEFQFPLATRFKAPNREVGLSMASMYAQAIREHGICAIEMGWPDPDSQFMLDVISKMGCNPDTHSSTQGALWDVKFKPEGVYSEGIGKKAVSISHSMGEFAWHTDAAFEENPTRFFGFHIIHPDKKGGGVFRILRADDLTRLLSPEAVGVLSNHEFELKVPPEFFKGKDSVKGKLLEVDTAMGRAYVRFRKDILHDPLSADANANAAVKELNDLLDAPEGVGEHVPGFVFKEDSVLLMDNARYLHSRTDIKDPKRWLRRVRFHGPP</sequence>
<name>A0A8H3IN93_9LECA</name>
<proteinExistence type="predicted"/>
<gene>
    <name evidence="3" type="ORF">IMSHALPRED_004761</name>
</gene>